<organism evidence="2 3">
    <name type="scientific">Trichostrongylus colubriformis</name>
    <name type="common">Black scour worm</name>
    <dbReference type="NCBI Taxonomy" id="6319"/>
    <lineage>
        <taxon>Eukaryota</taxon>
        <taxon>Metazoa</taxon>
        <taxon>Ecdysozoa</taxon>
        <taxon>Nematoda</taxon>
        <taxon>Chromadorea</taxon>
        <taxon>Rhabditida</taxon>
        <taxon>Rhabditina</taxon>
        <taxon>Rhabditomorpha</taxon>
        <taxon>Strongyloidea</taxon>
        <taxon>Trichostrongylidae</taxon>
        <taxon>Trichostrongylus</taxon>
    </lineage>
</organism>
<sequence length="75" mass="8822">MISRICCLLFLILILSTVPNGTSQEVEINKRRIGMRLPNMLSLKPIVHKRRIGMRLPNIIYLRSGLEKKNLWEYE</sequence>
<evidence type="ECO:0000256" key="1">
    <source>
        <dbReference type="SAM" id="SignalP"/>
    </source>
</evidence>
<evidence type="ECO:0000313" key="3">
    <source>
        <dbReference type="Proteomes" id="UP001331761"/>
    </source>
</evidence>
<dbReference type="Proteomes" id="UP001331761">
    <property type="component" value="Unassembled WGS sequence"/>
</dbReference>
<protein>
    <submittedName>
        <fullName evidence="2">Uncharacterized protein</fullName>
    </submittedName>
</protein>
<keyword evidence="3" id="KW-1185">Reference proteome</keyword>
<feature type="signal peptide" evidence="1">
    <location>
        <begin position="1"/>
        <end position="23"/>
    </location>
</feature>
<accession>A0AAN8FVR1</accession>
<evidence type="ECO:0000313" key="2">
    <source>
        <dbReference type="EMBL" id="KAK5971183.1"/>
    </source>
</evidence>
<keyword evidence="1" id="KW-0732">Signal</keyword>
<feature type="chain" id="PRO_5042899674" evidence="1">
    <location>
        <begin position="24"/>
        <end position="75"/>
    </location>
</feature>
<dbReference type="EMBL" id="WIXE01018141">
    <property type="protein sequence ID" value="KAK5971183.1"/>
    <property type="molecule type" value="Genomic_DNA"/>
</dbReference>
<gene>
    <name evidence="2" type="ORF">GCK32_021255</name>
</gene>
<proteinExistence type="predicted"/>
<dbReference type="AlphaFoldDB" id="A0AAN8FVR1"/>
<name>A0AAN8FVR1_TRICO</name>
<reference evidence="2 3" key="1">
    <citation type="submission" date="2019-10" db="EMBL/GenBank/DDBJ databases">
        <title>Assembly and Annotation for the nematode Trichostrongylus colubriformis.</title>
        <authorList>
            <person name="Martin J."/>
        </authorList>
    </citation>
    <scope>NUCLEOTIDE SEQUENCE [LARGE SCALE GENOMIC DNA]</scope>
    <source>
        <strain evidence="2">G859</strain>
        <tissue evidence="2">Whole worm</tissue>
    </source>
</reference>
<comment type="caution">
    <text evidence="2">The sequence shown here is derived from an EMBL/GenBank/DDBJ whole genome shotgun (WGS) entry which is preliminary data.</text>
</comment>